<feature type="transmembrane region" description="Helical" evidence="1">
    <location>
        <begin position="398"/>
        <end position="415"/>
    </location>
</feature>
<dbReference type="InterPro" id="IPR010920">
    <property type="entry name" value="LSM_dom_sf"/>
</dbReference>
<evidence type="ECO:0000256" key="1">
    <source>
        <dbReference type="SAM" id="Phobius"/>
    </source>
</evidence>
<dbReference type="SUPFAM" id="SSF50182">
    <property type="entry name" value="Sm-like ribonucleoproteins"/>
    <property type="match status" value="1"/>
</dbReference>
<dbReference type="EMBL" id="CCSB01000003">
    <property type="protein sequence ID" value="CDZ78341.1"/>
    <property type="molecule type" value="Genomic_DNA"/>
</dbReference>
<feature type="transmembrane region" description="Helical" evidence="1">
    <location>
        <begin position="366"/>
        <end position="386"/>
    </location>
</feature>
<feature type="transmembrane region" description="Helical" evidence="1">
    <location>
        <begin position="228"/>
        <end position="247"/>
    </location>
</feature>
<dbReference type="GO" id="GO:0016020">
    <property type="term" value="C:membrane"/>
    <property type="evidence" value="ECO:0007669"/>
    <property type="project" value="InterPro"/>
</dbReference>
<feature type="transmembrane region" description="Helical" evidence="1">
    <location>
        <begin position="253"/>
        <end position="276"/>
    </location>
</feature>
<dbReference type="InterPro" id="IPR006685">
    <property type="entry name" value="MscS_channel_2nd"/>
</dbReference>
<reference evidence="4 5" key="1">
    <citation type="submission" date="2014-06" db="EMBL/GenBank/DDBJ databases">
        <authorList>
            <person name="Urmite Genomes Urmite Genomes"/>
        </authorList>
    </citation>
    <scope>NUCLEOTIDE SEQUENCE [LARGE SCALE GENOMIC DNA]</scope>
</reference>
<dbReference type="InterPro" id="IPR011014">
    <property type="entry name" value="MscS_channel_TM-2"/>
</dbReference>
<dbReference type="OrthoDB" id="9809206at2"/>
<feature type="domain" description="Mechanosensitive ion channel MscS" evidence="3">
    <location>
        <begin position="584"/>
        <end position="653"/>
    </location>
</feature>
<proteinExistence type="predicted"/>
<dbReference type="InterPro" id="IPR052702">
    <property type="entry name" value="MscS-like_channel"/>
</dbReference>
<feature type="transmembrane region" description="Helical" evidence="1">
    <location>
        <begin position="492"/>
        <end position="519"/>
    </location>
</feature>
<protein>
    <submittedName>
        <fullName evidence="4">Potassium efflux system KefA</fullName>
    </submittedName>
</protein>
<evidence type="ECO:0000313" key="5">
    <source>
        <dbReference type="Proteomes" id="UP000044071"/>
    </source>
</evidence>
<keyword evidence="1" id="KW-1133">Transmembrane helix</keyword>
<dbReference type="PANTHER" id="PTHR30347:SF1">
    <property type="entry name" value="MECHANOSENSITIVE CHANNEL MSCK"/>
    <property type="match status" value="1"/>
</dbReference>
<accession>A0A078KZI9</accession>
<evidence type="ECO:0000313" key="4">
    <source>
        <dbReference type="EMBL" id="CDZ78341.1"/>
    </source>
</evidence>
<keyword evidence="2" id="KW-0732">Signal</keyword>
<gene>
    <name evidence="4" type="primary">kefA</name>
    <name evidence="4" type="ORF">BN59_02651</name>
</gene>
<evidence type="ECO:0000259" key="3">
    <source>
        <dbReference type="Pfam" id="PF00924"/>
    </source>
</evidence>
<name>A0A078KZI9_9GAMM</name>
<feature type="signal peptide" evidence="2">
    <location>
        <begin position="1"/>
        <end position="22"/>
    </location>
</feature>
<dbReference type="SUPFAM" id="SSF82861">
    <property type="entry name" value="Mechanosensitive channel protein MscS (YggB), transmembrane region"/>
    <property type="match status" value="1"/>
</dbReference>
<dbReference type="Gene3D" id="1.10.287.1260">
    <property type="match status" value="1"/>
</dbReference>
<feature type="chain" id="PRO_5009744131" evidence="2">
    <location>
        <begin position="23"/>
        <end position="753"/>
    </location>
</feature>
<dbReference type="Pfam" id="PF00924">
    <property type="entry name" value="MS_channel_2nd"/>
    <property type="match status" value="1"/>
</dbReference>
<dbReference type="PANTHER" id="PTHR30347">
    <property type="entry name" value="POTASSIUM CHANNEL RELATED"/>
    <property type="match status" value="1"/>
</dbReference>
<dbReference type="eggNOG" id="COG3264">
    <property type="taxonomic scope" value="Bacteria"/>
</dbReference>
<feature type="transmembrane region" description="Helical" evidence="1">
    <location>
        <begin position="539"/>
        <end position="562"/>
    </location>
</feature>
<dbReference type="GO" id="GO:0008381">
    <property type="term" value="F:mechanosensitive monoatomic ion channel activity"/>
    <property type="evidence" value="ECO:0007669"/>
    <property type="project" value="UniProtKB-ARBA"/>
</dbReference>
<evidence type="ECO:0000256" key="2">
    <source>
        <dbReference type="SAM" id="SignalP"/>
    </source>
</evidence>
<feature type="transmembrane region" description="Helical" evidence="1">
    <location>
        <begin position="568"/>
        <end position="596"/>
    </location>
</feature>
<keyword evidence="5" id="KW-1185">Reference proteome</keyword>
<feature type="transmembrane region" description="Helical" evidence="1">
    <location>
        <begin position="188"/>
        <end position="207"/>
    </location>
</feature>
<feature type="transmembrane region" description="Helical" evidence="1">
    <location>
        <begin position="454"/>
        <end position="472"/>
    </location>
</feature>
<organism evidence="4 5">
    <name type="scientific">Legionella massiliensis</name>
    <dbReference type="NCBI Taxonomy" id="1034943"/>
    <lineage>
        <taxon>Bacteria</taxon>
        <taxon>Pseudomonadati</taxon>
        <taxon>Pseudomonadota</taxon>
        <taxon>Gammaproteobacteria</taxon>
        <taxon>Legionellales</taxon>
        <taxon>Legionellaceae</taxon>
        <taxon>Legionella</taxon>
    </lineage>
</organism>
<dbReference type="Proteomes" id="UP000044071">
    <property type="component" value="Unassembled WGS sequence"/>
</dbReference>
<dbReference type="AlphaFoldDB" id="A0A078KZI9"/>
<feature type="transmembrane region" description="Helical" evidence="1">
    <location>
        <begin position="296"/>
        <end position="316"/>
    </location>
</feature>
<keyword evidence="1" id="KW-0812">Transmembrane</keyword>
<keyword evidence="1" id="KW-0472">Membrane</keyword>
<sequence>MLRRLKLAFFLLGLICNLSYSAEVPETLGGSYNRMVQSSIEKLDQIKSKVKDNKLGIYGLDRALSDISQIQNIATECLQISTDSIERIKPLMESLSNLDKNSPLGKKYNRDKSLFENQRASCQALSYETHKVNYFIQLRLHELKYVHAESDIWFLLAYPNLFNKKISINNAENILDFNVFTYEERTNFLYIALFVCLTSLFIARFFHRLEVKTTLPKWKFFYRKSRHYFPMSLLLLAEIIYMSYLTLELQHRTHIVIVMEFLLMLITAKYIIDIYLYVFLNQPKQWMDNIRRNYSLLNLIMIINLSFDFLIIDIFVKNHFTMFLIIVLNIVISPIFYFVTCKVVKACFDEQYISAARHWFVKPMRYGLYLIFGLIYLTRIIASIYGYERVVMTMDIEMVTVTALILLIQMMFYVLKQLGRYIQNDDNRISNHIRKILGVAGNGQDIFEINMLRITLQGFIVVFLILLVIPIFRLPSFYEYEYRKIIFDGFSIGYIEILPINILLALLMFSCIVLVGKYLSNSISQLPRFKYDVNIRTSITMIIQYIFFAIAFVIMMLVMGVGSAQLSVIIGAVSFGIGVGLQSLTQDVICGITIMFNRTIRISDHITILHGDEKTLSGVVNKVYLLSTMIITDDDNIVYVPNSYLARELVRNESAYSMVPNCILRFELESEVDFELAHKLVHEVCRDNPEIIGKFDEEPQLAFLKPDEHAETKIILTLSYSLKRAEDKRIVLTELKQAISNAFDKNGIAYQYL</sequence>
<feature type="transmembrane region" description="Helical" evidence="1">
    <location>
        <begin position="322"/>
        <end position="345"/>
    </location>
</feature>
<dbReference type="RefSeq" id="WP_043874848.1">
    <property type="nucleotide sequence ID" value="NZ_CCVW01000003.1"/>
</dbReference>